<gene>
    <name evidence="1" type="ORF">BJF92_00635</name>
</gene>
<proteinExistence type="predicted"/>
<dbReference type="AlphaFoldDB" id="A0A1Q9AEC6"/>
<evidence type="ECO:0000313" key="2">
    <source>
        <dbReference type="Proteomes" id="UP000186143"/>
    </source>
</evidence>
<dbReference type="RefSeq" id="WP_075636531.1">
    <property type="nucleotide sequence ID" value="NZ_MKIO01000040.1"/>
</dbReference>
<protein>
    <submittedName>
        <fullName evidence="1">Uncharacterized protein</fullName>
    </submittedName>
</protein>
<dbReference type="STRING" id="1672749.BJF92_00635"/>
<name>A0A1Q9AEC6_9HYPH</name>
<dbReference type="Proteomes" id="UP000186143">
    <property type="component" value="Unassembled WGS sequence"/>
</dbReference>
<accession>A0A1Q9AEC6</accession>
<evidence type="ECO:0000313" key="1">
    <source>
        <dbReference type="EMBL" id="OLP53308.1"/>
    </source>
</evidence>
<dbReference type="EMBL" id="MKIO01000040">
    <property type="protein sequence ID" value="OLP53308.1"/>
    <property type="molecule type" value="Genomic_DNA"/>
</dbReference>
<organism evidence="1 2">
    <name type="scientific">Xaviernesmea rhizosphaerae</name>
    <dbReference type="NCBI Taxonomy" id="1672749"/>
    <lineage>
        <taxon>Bacteria</taxon>
        <taxon>Pseudomonadati</taxon>
        <taxon>Pseudomonadota</taxon>
        <taxon>Alphaproteobacteria</taxon>
        <taxon>Hyphomicrobiales</taxon>
        <taxon>Rhizobiaceae</taxon>
        <taxon>Rhizobium/Agrobacterium group</taxon>
        <taxon>Xaviernesmea</taxon>
    </lineage>
</organism>
<reference evidence="1 2" key="1">
    <citation type="submission" date="2016-09" db="EMBL/GenBank/DDBJ databases">
        <title>Rhizobium sp. nov., a novel species isolated from the rice rhizosphere.</title>
        <authorList>
            <person name="Zhao J."/>
            <person name="Zhang X."/>
        </authorList>
    </citation>
    <scope>NUCLEOTIDE SEQUENCE [LARGE SCALE GENOMIC DNA]</scope>
    <source>
        <strain evidence="1 2">MH17</strain>
    </source>
</reference>
<comment type="caution">
    <text evidence="1">The sequence shown here is derived from an EMBL/GenBank/DDBJ whole genome shotgun (WGS) entry which is preliminary data.</text>
</comment>
<sequence>MSKKMAFSNFHVADYDDLAIISCCVEIDGDQFKASELYCPNRDILETGPESLLTTLGLYRPDGTGWPFLLLTKDLEEELEATAIEEAIIAQMRSFLDSRSLNEAA</sequence>